<dbReference type="Gene3D" id="1.20.910.10">
    <property type="entry name" value="Heme oxygenase-like"/>
    <property type="match status" value="1"/>
</dbReference>
<dbReference type="GO" id="GO:0010024">
    <property type="term" value="P:phytochromobilin biosynthetic process"/>
    <property type="evidence" value="ECO:0007669"/>
    <property type="project" value="TreeGrafter"/>
</dbReference>
<evidence type="ECO:0000256" key="5">
    <source>
        <dbReference type="ARBA" id="ARBA00022531"/>
    </source>
</evidence>
<dbReference type="GO" id="GO:0015979">
    <property type="term" value="P:photosynthesis"/>
    <property type="evidence" value="ECO:0007669"/>
    <property type="project" value="UniProtKB-KW"/>
</dbReference>
<reference evidence="12" key="4">
    <citation type="submission" date="2019-03" db="UniProtKB">
        <authorList>
            <consortium name="EnsemblPlants"/>
        </authorList>
    </citation>
    <scope>IDENTIFICATION</scope>
</reference>
<keyword evidence="8" id="KW-0479">Metal-binding</keyword>
<dbReference type="GO" id="GO:0009507">
    <property type="term" value="C:chloroplast"/>
    <property type="evidence" value="ECO:0007669"/>
    <property type="project" value="UniProtKB-SubCell"/>
</dbReference>
<organism evidence="12 13">
    <name type="scientific">Aegilops tauschii subsp. strangulata</name>
    <name type="common">Goatgrass</name>
    <dbReference type="NCBI Taxonomy" id="200361"/>
    <lineage>
        <taxon>Eukaryota</taxon>
        <taxon>Viridiplantae</taxon>
        <taxon>Streptophyta</taxon>
        <taxon>Embryophyta</taxon>
        <taxon>Tracheophyta</taxon>
        <taxon>Spermatophyta</taxon>
        <taxon>Magnoliopsida</taxon>
        <taxon>Liliopsida</taxon>
        <taxon>Poales</taxon>
        <taxon>Poaceae</taxon>
        <taxon>BOP clade</taxon>
        <taxon>Pooideae</taxon>
        <taxon>Triticodae</taxon>
        <taxon>Triticeae</taxon>
        <taxon>Triticinae</taxon>
        <taxon>Aegilops</taxon>
    </lineage>
</organism>
<protein>
    <recommendedName>
        <fullName evidence="3">heme oxygenase (biliverdin-producing)</fullName>
        <ecNumber evidence="3">1.14.14.18</ecNumber>
    </recommendedName>
</protein>
<dbReference type="InterPro" id="IPR002051">
    <property type="entry name" value="Haem_Oase"/>
</dbReference>
<dbReference type="EnsemblPlants" id="AET2Gv21174800.1">
    <property type="protein sequence ID" value="AET2Gv21174800.1"/>
    <property type="gene ID" value="AET2Gv21174800"/>
</dbReference>
<dbReference type="CDD" id="cd19165">
    <property type="entry name" value="HemeO"/>
    <property type="match status" value="1"/>
</dbReference>
<evidence type="ECO:0000256" key="10">
    <source>
        <dbReference type="ARBA" id="ARBA00023002"/>
    </source>
</evidence>
<dbReference type="STRING" id="200361.A0A453DB16"/>
<evidence type="ECO:0000313" key="12">
    <source>
        <dbReference type="EnsemblPlants" id="AET2Gv21174800.1"/>
    </source>
</evidence>
<comment type="similarity">
    <text evidence="2">Belongs to the heme oxygenase family.</text>
</comment>
<dbReference type="InterPro" id="IPR016084">
    <property type="entry name" value="Haem_Oase-like_multi-hlx"/>
</dbReference>
<reference evidence="12" key="3">
    <citation type="journal article" date="2017" name="Nature">
        <title>Genome sequence of the progenitor of the wheat D genome Aegilops tauschii.</title>
        <authorList>
            <person name="Luo M.C."/>
            <person name="Gu Y.Q."/>
            <person name="Puiu D."/>
            <person name="Wang H."/>
            <person name="Twardziok S.O."/>
            <person name="Deal K.R."/>
            <person name="Huo N."/>
            <person name="Zhu T."/>
            <person name="Wang L."/>
            <person name="Wang Y."/>
            <person name="McGuire P.E."/>
            <person name="Liu S."/>
            <person name="Long H."/>
            <person name="Ramasamy R.K."/>
            <person name="Rodriguez J.C."/>
            <person name="Van S.L."/>
            <person name="Yuan L."/>
            <person name="Wang Z."/>
            <person name="Xia Z."/>
            <person name="Xiao L."/>
            <person name="Anderson O.D."/>
            <person name="Ouyang S."/>
            <person name="Liang Y."/>
            <person name="Zimin A.V."/>
            <person name="Pertea G."/>
            <person name="Qi P."/>
            <person name="Bennetzen J.L."/>
            <person name="Dai X."/>
            <person name="Dawson M.W."/>
            <person name="Muller H.G."/>
            <person name="Kugler K."/>
            <person name="Rivarola-Duarte L."/>
            <person name="Spannagl M."/>
            <person name="Mayer K.F.X."/>
            <person name="Lu F.H."/>
            <person name="Bevan M.W."/>
            <person name="Leroy P."/>
            <person name="Li P."/>
            <person name="You F.M."/>
            <person name="Sun Q."/>
            <person name="Liu Z."/>
            <person name="Lyons E."/>
            <person name="Wicker T."/>
            <person name="Salzberg S.L."/>
            <person name="Devos K.M."/>
            <person name="Dvorak J."/>
        </authorList>
    </citation>
    <scope>NUCLEOTIDE SEQUENCE [LARGE SCALE GENOMIC DNA]</scope>
    <source>
        <strain evidence="12">cv. AL8/78</strain>
    </source>
</reference>
<keyword evidence="10" id="KW-0560">Oxidoreductase</keyword>
<evidence type="ECO:0000256" key="6">
    <source>
        <dbReference type="ARBA" id="ARBA00022617"/>
    </source>
</evidence>
<evidence type="ECO:0000256" key="11">
    <source>
        <dbReference type="ARBA" id="ARBA00023004"/>
    </source>
</evidence>
<dbReference type="FunFam" id="1.20.910.10:FF:000005">
    <property type="entry name" value="Heme oxygenase 1"/>
    <property type="match status" value="1"/>
</dbReference>
<dbReference type="GO" id="GO:0046872">
    <property type="term" value="F:metal ion binding"/>
    <property type="evidence" value="ECO:0007669"/>
    <property type="project" value="UniProtKB-KW"/>
</dbReference>
<keyword evidence="7" id="KW-0934">Plastid</keyword>
<dbReference type="SUPFAM" id="SSF48613">
    <property type="entry name" value="Heme oxygenase-like"/>
    <property type="match status" value="1"/>
</dbReference>
<comment type="subcellular location">
    <subcellularLocation>
        <location evidence="1">Plastid</location>
        <location evidence="1">Chloroplast</location>
    </subcellularLocation>
</comment>
<keyword evidence="9" id="KW-0809">Transit peptide</keyword>
<dbReference type="AlphaFoldDB" id="A0A453DB16"/>
<reference evidence="12" key="5">
    <citation type="journal article" date="2021" name="G3 (Bethesda)">
        <title>Aegilops tauschii genome assembly Aet v5.0 features greater sequence contiguity and improved annotation.</title>
        <authorList>
            <person name="Wang L."/>
            <person name="Zhu T."/>
            <person name="Rodriguez J.C."/>
            <person name="Deal K.R."/>
            <person name="Dubcovsky J."/>
            <person name="McGuire P.E."/>
            <person name="Lux T."/>
            <person name="Spannagl M."/>
            <person name="Mayer K.F.X."/>
            <person name="Baldrich P."/>
            <person name="Meyers B.C."/>
            <person name="Huo N."/>
            <person name="Gu Y.Q."/>
            <person name="Zhou H."/>
            <person name="Devos K.M."/>
            <person name="Bennetzen J.L."/>
            <person name="Unver T."/>
            <person name="Budak H."/>
            <person name="Gulick P.J."/>
            <person name="Galiba G."/>
            <person name="Kalapos B."/>
            <person name="Nelson D.R."/>
            <person name="Li P."/>
            <person name="You F.M."/>
            <person name="Luo M.C."/>
            <person name="Dvorak J."/>
        </authorList>
    </citation>
    <scope>NUCLEOTIDE SEQUENCE [LARGE SCALE GENOMIC DNA]</scope>
    <source>
        <strain evidence="12">cv. AL8/78</strain>
    </source>
</reference>
<keyword evidence="6" id="KW-0349">Heme</keyword>
<keyword evidence="4" id="KW-0150">Chloroplast</keyword>
<name>A0A453DB16_AEGTS</name>
<evidence type="ECO:0000313" key="13">
    <source>
        <dbReference type="Proteomes" id="UP000015105"/>
    </source>
</evidence>
<dbReference type="EC" id="1.14.14.18" evidence="3"/>
<dbReference type="PANTHER" id="PTHR35703">
    <property type="entry name" value="HEME OXYGENASE 1, CHLOROPLASTIC-RELATED"/>
    <property type="match status" value="1"/>
</dbReference>
<evidence type="ECO:0000256" key="9">
    <source>
        <dbReference type="ARBA" id="ARBA00022946"/>
    </source>
</evidence>
<dbReference type="InterPro" id="IPR016951">
    <property type="entry name" value="Haem_Oase_decyc_pln"/>
</dbReference>
<evidence type="ECO:0000256" key="4">
    <source>
        <dbReference type="ARBA" id="ARBA00022528"/>
    </source>
</evidence>
<keyword evidence="11" id="KW-0408">Iron</keyword>
<dbReference type="InterPro" id="IPR016053">
    <property type="entry name" value="Haem_Oase-like"/>
</dbReference>
<keyword evidence="5" id="KW-0602">Photosynthesis</keyword>
<dbReference type="Gramene" id="AET2Gv21174800.1">
    <property type="protein sequence ID" value="AET2Gv21174800.1"/>
    <property type="gene ID" value="AET2Gv21174800"/>
</dbReference>
<proteinExistence type="inferred from homology"/>
<evidence type="ECO:0000256" key="1">
    <source>
        <dbReference type="ARBA" id="ARBA00004229"/>
    </source>
</evidence>
<evidence type="ECO:0000256" key="2">
    <source>
        <dbReference type="ARBA" id="ARBA00006134"/>
    </source>
</evidence>
<sequence length="308" mass="34281">SLARYPSAISEAVPMAPAAVSRHQPPHFPFAIVDSMALAAATLASSPRVSISVSAAGMNSSGRSVSLGARRVPGISVQIHSQRRRMVASAAAARGDEGAGKTFVEEMRAAAMRMHTKDQASEGEKELEGPSLNELEPNLEAYLRFLVDSKLIFQTLENIVDRAAVPWYAEFQNTGLERSEALKKDLKWFSEQGHTIPEPSASDTKYASYLEELSEKDQQAFFCHFYNMYFGQSAGGRLTGKKIADKILNKKELEFYKWEGTLSELLQNVRTKLNQVASSWTREQKNRCLEETVTSFAYSVDRLRKIFT</sequence>
<dbReference type="GO" id="GO:0004392">
    <property type="term" value="F:heme oxygenase (decyclizing) activity"/>
    <property type="evidence" value="ECO:0007669"/>
    <property type="project" value="UniProtKB-EC"/>
</dbReference>
<reference evidence="13" key="1">
    <citation type="journal article" date="2014" name="Science">
        <title>Ancient hybridizations among the ancestral genomes of bread wheat.</title>
        <authorList>
            <consortium name="International Wheat Genome Sequencing Consortium,"/>
            <person name="Marcussen T."/>
            <person name="Sandve S.R."/>
            <person name="Heier L."/>
            <person name="Spannagl M."/>
            <person name="Pfeifer M."/>
            <person name="Jakobsen K.S."/>
            <person name="Wulff B.B."/>
            <person name="Steuernagel B."/>
            <person name="Mayer K.F."/>
            <person name="Olsen O.A."/>
        </authorList>
    </citation>
    <scope>NUCLEOTIDE SEQUENCE [LARGE SCALE GENOMIC DNA]</scope>
    <source>
        <strain evidence="13">cv. AL8/78</strain>
    </source>
</reference>
<evidence type="ECO:0000256" key="7">
    <source>
        <dbReference type="ARBA" id="ARBA00022640"/>
    </source>
</evidence>
<dbReference type="Proteomes" id="UP000015105">
    <property type="component" value="Chromosome 2D"/>
</dbReference>
<dbReference type="GO" id="GO:0006788">
    <property type="term" value="P:heme oxidation"/>
    <property type="evidence" value="ECO:0007669"/>
    <property type="project" value="InterPro"/>
</dbReference>
<evidence type="ECO:0000256" key="3">
    <source>
        <dbReference type="ARBA" id="ARBA00012360"/>
    </source>
</evidence>
<dbReference type="Pfam" id="PF01126">
    <property type="entry name" value="Heme_oxygenase"/>
    <property type="match status" value="1"/>
</dbReference>
<evidence type="ECO:0000256" key="8">
    <source>
        <dbReference type="ARBA" id="ARBA00022723"/>
    </source>
</evidence>
<accession>A0A453DB16</accession>
<keyword evidence="13" id="KW-1185">Reference proteome</keyword>
<dbReference type="PANTHER" id="PTHR35703:SF5">
    <property type="entry name" value="HEME OXYGENASE 1, CHLOROPLASTIC"/>
    <property type="match status" value="1"/>
</dbReference>
<reference evidence="13" key="2">
    <citation type="journal article" date="2017" name="Nat. Plants">
        <title>The Aegilops tauschii genome reveals multiple impacts of transposons.</title>
        <authorList>
            <person name="Zhao G."/>
            <person name="Zou C."/>
            <person name="Li K."/>
            <person name="Wang K."/>
            <person name="Li T."/>
            <person name="Gao L."/>
            <person name="Zhang X."/>
            <person name="Wang H."/>
            <person name="Yang Z."/>
            <person name="Liu X."/>
            <person name="Jiang W."/>
            <person name="Mao L."/>
            <person name="Kong X."/>
            <person name="Jiao Y."/>
            <person name="Jia J."/>
        </authorList>
    </citation>
    <scope>NUCLEOTIDE SEQUENCE [LARGE SCALE GENOMIC DNA]</scope>
    <source>
        <strain evidence="13">cv. AL8/78</strain>
    </source>
</reference>